<evidence type="ECO:0000259" key="2">
    <source>
        <dbReference type="Pfam" id="PF16978"/>
    </source>
</evidence>
<evidence type="ECO:0000313" key="3">
    <source>
        <dbReference type="EMBL" id="TDL17838.1"/>
    </source>
</evidence>
<dbReference type="PANTHER" id="PTHR13335:SF1">
    <property type="entry name" value="TARGET OF RAPAMYCIN COMPLEX 2 SUBUNIT MAPKAP1"/>
    <property type="match status" value="1"/>
</dbReference>
<dbReference type="GO" id="GO:0038203">
    <property type="term" value="P:TORC2 signaling"/>
    <property type="evidence" value="ECO:0007669"/>
    <property type="project" value="TreeGrafter"/>
</dbReference>
<dbReference type="GO" id="GO:0005886">
    <property type="term" value="C:plasma membrane"/>
    <property type="evidence" value="ECO:0007669"/>
    <property type="project" value="TreeGrafter"/>
</dbReference>
<keyword evidence="4" id="KW-1185">Reference proteome</keyword>
<feature type="domain" description="CRIM" evidence="2">
    <location>
        <begin position="1"/>
        <end position="139"/>
    </location>
</feature>
<dbReference type="EMBL" id="ML170215">
    <property type="protein sequence ID" value="TDL17838.1"/>
    <property type="molecule type" value="Genomic_DNA"/>
</dbReference>
<dbReference type="STRING" id="50990.A0A4Y7PRW8"/>
<reference evidence="3 4" key="1">
    <citation type="submission" date="2018-06" db="EMBL/GenBank/DDBJ databases">
        <title>A transcriptomic atlas of mushroom development highlights an independent origin of complex multicellularity.</title>
        <authorList>
            <consortium name="DOE Joint Genome Institute"/>
            <person name="Krizsan K."/>
            <person name="Almasi E."/>
            <person name="Merenyi Z."/>
            <person name="Sahu N."/>
            <person name="Viragh M."/>
            <person name="Koszo T."/>
            <person name="Mondo S."/>
            <person name="Kiss B."/>
            <person name="Balint B."/>
            <person name="Kues U."/>
            <person name="Barry K."/>
            <person name="Hegedus J.C."/>
            <person name="Henrissat B."/>
            <person name="Johnson J."/>
            <person name="Lipzen A."/>
            <person name="Ohm R."/>
            <person name="Nagy I."/>
            <person name="Pangilinan J."/>
            <person name="Yan J."/>
            <person name="Xiong Y."/>
            <person name="Grigoriev I.V."/>
            <person name="Hibbett D.S."/>
            <person name="Nagy L.G."/>
        </authorList>
    </citation>
    <scope>NUCLEOTIDE SEQUENCE [LARGE SCALE GENOMIC DNA]</scope>
    <source>
        <strain evidence="3 4">SZMC22713</strain>
    </source>
</reference>
<dbReference type="PANTHER" id="PTHR13335">
    <property type="entry name" value="TARGET OF RAPAMYCIN COMPLEX 2 SUBUNIT MAPKAP1"/>
    <property type="match status" value="1"/>
</dbReference>
<gene>
    <name evidence="3" type="ORF">BD410DRAFT_843283</name>
</gene>
<accession>A0A4Y7PRW8</accession>
<dbReference type="GO" id="GO:0005546">
    <property type="term" value="F:phosphatidylinositol-4,5-bisphosphate binding"/>
    <property type="evidence" value="ECO:0007669"/>
    <property type="project" value="TreeGrafter"/>
</dbReference>
<dbReference type="Pfam" id="PF16978">
    <property type="entry name" value="CRIM"/>
    <property type="match status" value="1"/>
</dbReference>
<protein>
    <recommendedName>
        <fullName evidence="2">CRIM domain-containing protein</fullName>
    </recommendedName>
</protein>
<name>A0A4Y7PRW8_9AGAM</name>
<dbReference type="VEuPathDB" id="FungiDB:BD410DRAFT_843283"/>
<evidence type="ECO:0000256" key="1">
    <source>
        <dbReference type="ARBA" id="ARBA00009407"/>
    </source>
</evidence>
<sequence length="141" mass="15797">MLASTSSTSSNPFSEFHTLISGHAKAASTTITVFFPHASSPHGQAMNLSVRKDASVQEVIWFALWSYWEEGWLPKLDEGLPEERDREEDPKRKAKLGATGWVMRIAENDGKVDEDFPALERMGEISKFNFDAFAIPEANHL</sequence>
<proteinExistence type="inferred from homology"/>
<dbReference type="InterPro" id="IPR008828">
    <property type="entry name" value="Sin1/Avo1"/>
</dbReference>
<evidence type="ECO:0000313" key="4">
    <source>
        <dbReference type="Proteomes" id="UP000294933"/>
    </source>
</evidence>
<dbReference type="GO" id="GO:0005737">
    <property type="term" value="C:cytoplasm"/>
    <property type="evidence" value="ECO:0007669"/>
    <property type="project" value="TreeGrafter"/>
</dbReference>
<dbReference type="Proteomes" id="UP000294933">
    <property type="component" value="Unassembled WGS sequence"/>
</dbReference>
<dbReference type="AlphaFoldDB" id="A0A4Y7PRW8"/>
<organism evidence="3 4">
    <name type="scientific">Rickenella mellea</name>
    <dbReference type="NCBI Taxonomy" id="50990"/>
    <lineage>
        <taxon>Eukaryota</taxon>
        <taxon>Fungi</taxon>
        <taxon>Dikarya</taxon>
        <taxon>Basidiomycota</taxon>
        <taxon>Agaricomycotina</taxon>
        <taxon>Agaricomycetes</taxon>
        <taxon>Hymenochaetales</taxon>
        <taxon>Rickenellaceae</taxon>
        <taxon>Rickenella</taxon>
    </lineage>
</organism>
<dbReference type="OrthoDB" id="2977013at2759"/>
<comment type="similarity">
    <text evidence="1">Belongs to the SIN1 family.</text>
</comment>
<dbReference type="GO" id="GO:0031932">
    <property type="term" value="C:TORC2 complex"/>
    <property type="evidence" value="ECO:0007669"/>
    <property type="project" value="InterPro"/>
</dbReference>
<dbReference type="InterPro" id="IPR031567">
    <property type="entry name" value="CRIM_dom"/>
</dbReference>